<reference evidence="4 5" key="1">
    <citation type="submission" date="2018-12" db="EMBL/GenBank/DDBJ databases">
        <title>Flammeovirga pectinis sp. nov., isolated from the gut of the Korean scallop, Patinopecten yessoensis.</title>
        <authorList>
            <person name="Bae J.-W."/>
            <person name="Jeong Y.-S."/>
            <person name="Kang W."/>
        </authorList>
    </citation>
    <scope>NUCLEOTIDE SEQUENCE [LARGE SCALE GENOMIC DNA]</scope>
    <source>
        <strain evidence="4 5">L12M1</strain>
    </source>
</reference>
<dbReference type="OrthoDB" id="6430772at2"/>
<dbReference type="PANTHER" id="PTHR43479">
    <property type="entry name" value="ACREF/ENVCD OPERON REPRESSOR-RELATED"/>
    <property type="match status" value="1"/>
</dbReference>
<dbReference type="RefSeq" id="WP_126616724.1">
    <property type="nucleotide sequence ID" value="NZ_CP034562.1"/>
</dbReference>
<dbReference type="PROSITE" id="PS50977">
    <property type="entry name" value="HTH_TETR_2"/>
    <property type="match status" value="1"/>
</dbReference>
<name>A0A3Q9FRU2_9BACT</name>
<evidence type="ECO:0000256" key="1">
    <source>
        <dbReference type="ARBA" id="ARBA00023125"/>
    </source>
</evidence>
<dbReference type="InterPro" id="IPR009057">
    <property type="entry name" value="Homeodomain-like_sf"/>
</dbReference>
<gene>
    <name evidence="4" type="ORF">EI427_16330</name>
</gene>
<dbReference type="Proteomes" id="UP000267268">
    <property type="component" value="Chromosome 1"/>
</dbReference>
<dbReference type="GO" id="GO:0003677">
    <property type="term" value="F:DNA binding"/>
    <property type="evidence" value="ECO:0007669"/>
    <property type="project" value="UniProtKB-UniRule"/>
</dbReference>
<evidence type="ECO:0000259" key="3">
    <source>
        <dbReference type="PROSITE" id="PS50977"/>
    </source>
</evidence>
<evidence type="ECO:0000313" key="5">
    <source>
        <dbReference type="Proteomes" id="UP000267268"/>
    </source>
</evidence>
<feature type="domain" description="HTH tetR-type" evidence="3">
    <location>
        <begin position="3"/>
        <end position="62"/>
    </location>
</feature>
<dbReference type="Gene3D" id="1.10.357.10">
    <property type="entry name" value="Tetracycline Repressor, domain 2"/>
    <property type="match status" value="1"/>
</dbReference>
<dbReference type="AlphaFoldDB" id="A0A3Q9FRU2"/>
<dbReference type="PANTHER" id="PTHR43479:SF11">
    <property type="entry name" value="ACREF_ENVCD OPERON REPRESSOR-RELATED"/>
    <property type="match status" value="1"/>
</dbReference>
<keyword evidence="5" id="KW-1185">Reference proteome</keyword>
<dbReference type="Pfam" id="PF00440">
    <property type="entry name" value="TetR_N"/>
    <property type="match status" value="1"/>
</dbReference>
<evidence type="ECO:0000256" key="2">
    <source>
        <dbReference type="PROSITE-ProRule" id="PRU00335"/>
    </source>
</evidence>
<dbReference type="KEGG" id="fll:EI427_16330"/>
<dbReference type="SUPFAM" id="SSF46689">
    <property type="entry name" value="Homeodomain-like"/>
    <property type="match status" value="1"/>
</dbReference>
<dbReference type="InterPro" id="IPR050624">
    <property type="entry name" value="HTH-type_Tx_Regulator"/>
</dbReference>
<sequence length="187" mass="21427">MNNEKKNLIINAALEQFVTNGFSAPTGKIAVVAGVSNGTLFNNFKTKDDLVLGVYQSIRTEITTLIINAEDKNKSIKENIKQQFSVGIYWAIEHPNKYKYLRQFYYSPFNNRVNKEEFSQDLTPHFSLIKEAIGENSLSQYPPDLIYTLIGSNLFGVCRFIESHDLTTDEITNLIDKTFDLLWKMVE</sequence>
<dbReference type="EMBL" id="CP034562">
    <property type="protein sequence ID" value="AZQ63734.1"/>
    <property type="molecule type" value="Genomic_DNA"/>
</dbReference>
<dbReference type="InterPro" id="IPR001647">
    <property type="entry name" value="HTH_TetR"/>
</dbReference>
<evidence type="ECO:0000313" key="4">
    <source>
        <dbReference type="EMBL" id="AZQ63734.1"/>
    </source>
</evidence>
<accession>A0A3Q9FRU2</accession>
<feature type="DNA-binding region" description="H-T-H motif" evidence="2">
    <location>
        <begin position="25"/>
        <end position="44"/>
    </location>
</feature>
<dbReference type="PRINTS" id="PR00455">
    <property type="entry name" value="HTHTETR"/>
</dbReference>
<protein>
    <submittedName>
        <fullName evidence="4">TetR/AcrR family transcriptional regulator</fullName>
    </submittedName>
</protein>
<proteinExistence type="predicted"/>
<organism evidence="4 5">
    <name type="scientific">Flammeovirga pectinis</name>
    <dbReference type="NCBI Taxonomy" id="2494373"/>
    <lineage>
        <taxon>Bacteria</taxon>
        <taxon>Pseudomonadati</taxon>
        <taxon>Bacteroidota</taxon>
        <taxon>Cytophagia</taxon>
        <taxon>Cytophagales</taxon>
        <taxon>Flammeovirgaceae</taxon>
        <taxon>Flammeovirga</taxon>
    </lineage>
</organism>
<keyword evidence="1 2" id="KW-0238">DNA-binding</keyword>